<dbReference type="GO" id="GO:0022857">
    <property type="term" value="F:transmembrane transporter activity"/>
    <property type="evidence" value="ECO:0007669"/>
    <property type="project" value="InterPro"/>
</dbReference>
<dbReference type="OMA" id="LKQVWDN"/>
<name>D7G6U5_ECTSI</name>
<evidence type="ECO:0000256" key="7">
    <source>
        <dbReference type="SAM" id="Phobius"/>
    </source>
</evidence>
<evidence type="ECO:0000256" key="2">
    <source>
        <dbReference type="ARBA" id="ARBA00022448"/>
    </source>
</evidence>
<dbReference type="GO" id="GO:0016020">
    <property type="term" value="C:membrane"/>
    <property type="evidence" value="ECO:0007669"/>
    <property type="project" value="UniProtKB-SubCell"/>
</dbReference>
<keyword evidence="3 7" id="KW-0812">Transmembrane</keyword>
<sequence length="613" mass="64199">MPVTALEMEAEPTALSDPLSPNLDPSYVDGLLVNSSCGWKVRAQVLLPLALGNAADAVEIVSAGYILRTFKHEDGSALNSTQKELLTAAVFVGMLVGGILAGSAADRLGRRNCLLISLAVNCTFASISAAAPSVGWLIAARVCAGLGKLRRRKMHRIGSTCAPDLLATVDHSASIVVAEELFSVENGPGLEQFLRALAEPVLFDRRGFWCLFEERQPPGVGGSIPVVFTLGAELFATRIRGAMVSLIASFWMVGSVFAAIAAWVVLGDGFGGRRIFPGGTWRHYALVAALPAVAALSLTFIFVPESPRFLAREGRYDEMRIVMQRMTNAPVHLPSGLVQHSSTRRPGPSFASAWQSWRRSLGGGLYQSASGIAPDQITETSSMINNPEDELTRGSESSGTKDQRDGGVMRILCPGNDARLQRATIVLVVVWFTLSYGTYGVATWNNQVFADIGLSNPYLCSVIYSLSDLPGNVASIFLVEQVGRKPLLSASMVLAAVAASVFALGSGSGAGVVISGACLFNAFSTCGWNALGVVSTEAFPTAARVSGMGLVSAAGRLGSIGAQFANGSLEGNVFLLLAVTSGLTLVGGLASLLLPGETLGVSLDGTTPDRAVS</sequence>
<dbReference type="EMBL" id="FN649035">
    <property type="protein sequence ID" value="CBJ25638.1"/>
    <property type="molecule type" value="Genomic_DNA"/>
</dbReference>
<feature type="domain" description="Major facilitator superfamily (MFS) profile" evidence="8">
    <location>
        <begin position="45"/>
        <end position="599"/>
    </location>
</feature>
<feature type="transmembrane region" description="Helical" evidence="7">
    <location>
        <begin position="124"/>
        <end position="147"/>
    </location>
</feature>
<dbReference type="InterPro" id="IPR005828">
    <property type="entry name" value="MFS_sugar_transport-like"/>
</dbReference>
<evidence type="ECO:0000256" key="1">
    <source>
        <dbReference type="ARBA" id="ARBA00004141"/>
    </source>
</evidence>
<dbReference type="PANTHER" id="PTHR23511:SF34">
    <property type="entry name" value="SYNAPTIC VESICLE GLYCOPROTEIN 2"/>
    <property type="match status" value="1"/>
</dbReference>
<evidence type="ECO:0000256" key="5">
    <source>
        <dbReference type="ARBA" id="ARBA00023136"/>
    </source>
</evidence>
<evidence type="ECO:0000256" key="4">
    <source>
        <dbReference type="ARBA" id="ARBA00022989"/>
    </source>
</evidence>
<protein>
    <recommendedName>
        <fullName evidence="8">Major facilitator superfamily (MFS) profile domain-containing protein</fullName>
    </recommendedName>
</protein>
<feature type="transmembrane region" description="Helical" evidence="7">
    <location>
        <begin position="573"/>
        <end position="594"/>
    </location>
</feature>
<accession>D7G6U5</accession>
<dbReference type="EMBL" id="FN649727">
    <property type="protein sequence ID" value="CBJ25638.1"/>
    <property type="molecule type" value="Genomic_DNA"/>
</dbReference>
<dbReference type="InParanoid" id="D7G6U5"/>
<keyword evidence="10" id="KW-1185">Reference proteome</keyword>
<dbReference type="InterPro" id="IPR036259">
    <property type="entry name" value="MFS_trans_sf"/>
</dbReference>
<feature type="transmembrane region" description="Helical" evidence="7">
    <location>
        <begin position="486"/>
        <end position="504"/>
    </location>
</feature>
<dbReference type="STRING" id="2880.D7G6U5"/>
<feature type="transmembrane region" description="Helical" evidence="7">
    <location>
        <begin position="85"/>
        <end position="104"/>
    </location>
</feature>
<evidence type="ECO:0000313" key="9">
    <source>
        <dbReference type="EMBL" id="CBJ25638.1"/>
    </source>
</evidence>
<dbReference type="PROSITE" id="PS50850">
    <property type="entry name" value="MFS"/>
    <property type="match status" value="1"/>
</dbReference>
<dbReference type="Pfam" id="PF00083">
    <property type="entry name" value="Sugar_tr"/>
    <property type="match status" value="3"/>
</dbReference>
<evidence type="ECO:0000256" key="3">
    <source>
        <dbReference type="ARBA" id="ARBA00022692"/>
    </source>
</evidence>
<dbReference type="PANTHER" id="PTHR23511">
    <property type="entry name" value="SYNAPTIC VESICLE GLYCOPROTEIN 2"/>
    <property type="match status" value="1"/>
</dbReference>
<dbReference type="AlphaFoldDB" id="D7G6U5"/>
<gene>
    <name evidence="9" type="ORF">Esi_0008_0021</name>
</gene>
<evidence type="ECO:0000313" key="10">
    <source>
        <dbReference type="Proteomes" id="UP000002630"/>
    </source>
</evidence>
<dbReference type="Gene3D" id="1.20.1250.20">
    <property type="entry name" value="MFS general substrate transporter like domains"/>
    <property type="match status" value="1"/>
</dbReference>
<comment type="subcellular location">
    <subcellularLocation>
        <location evidence="1">Membrane</location>
        <topology evidence="1">Multi-pass membrane protein</topology>
    </subcellularLocation>
</comment>
<dbReference type="eggNOG" id="KOG0255">
    <property type="taxonomic scope" value="Eukaryota"/>
</dbReference>
<reference evidence="9 10" key="1">
    <citation type="journal article" date="2010" name="Nature">
        <title>The Ectocarpus genome and the independent evolution of multicellularity in brown algae.</title>
        <authorList>
            <person name="Cock J.M."/>
            <person name="Sterck L."/>
            <person name="Rouze P."/>
            <person name="Scornet D."/>
            <person name="Allen A.E."/>
            <person name="Amoutzias G."/>
            <person name="Anthouard V."/>
            <person name="Artiguenave F."/>
            <person name="Aury J.M."/>
            <person name="Badger J.H."/>
            <person name="Beszteri B."/>
            <person name="Billiau K."/>
            <person name="Bonnet E."/>
            <person name="Bothwell J.H."/>
            <person name="Bowler C."/>
            <person name="Boyen C."/>
            <person name="Brownlee C."/>
            <person name="Carrano C.J."/>
            <person name="Charrier B."/>
            <person name="Cho G.Y."/>
            <person name="Coelho S.M."/>
            <person name="Collen J."/>
            <person name="Corre E."/>
            <person name="Da Silva C."/>
            <person name="Delage L."/>
            <person name="Delaroque N."/>
            <person name="Dittami S.M."/>
            <person name="Doulbeau S."/>
            <person name="Elias M."/>
            <person name="Farnham G."/>
            <person name="Gachon C.M."/>
            <person name="Gschloessl B."/>
            <person name="Heesch S."/>
            <person name="Jabbari K."/>
            <person name="Jubin C."/>
            <person name="Kawai H."/>
            <person name="Kimura K."/>
            <person name="Kloareg B."/>
            <person name="Kupper F.C."/>
            <person name="Lang D."/>
            <person name="Le Bail A."/>
            <person name="Leblanc C."/>
            <person name="Lerouge P."/>
            <person name="Lohr M."/>
            <person name="Lopez P.J."/>
            <person name="Martens C."/>
            <person name="Maumus F."/>
            <person name="Michel G."/>
            <person name="Miranda-Saavedra D."/>
            <person name="Morales J."/>
            <person name="Moreau H."/>
            <person name="Motomura T."/>
            <person name="Nagasato C."/>
            <person name="Napoli C.A."/>
            <person name="Nelson D.R."/>
            <person name="Nyvall-Collen P."/>
            <person name="Peters A.F."/>
            <person name="Pommier C."/>
            <person name="Potin P."/>
            <person name="Poulain J."/>
            <person name="Quesneville H."/>
            <person name="Read B."/>
            <person name="Rensing S.A."/>
            <person name="Ritter A."/>
            <person name="Rousvoal S."/>
            <person name="Samanta M."/>
            <person name="Samson G."/>
            <person name="Schroeder D.C."/>
            <person name="Segurens B."/>
            <person name="Strittmatter M."/>
            <person name="Tonon T."/>
            <person name="Tregear J.W."/>
            <person name="Valentin K."/>
            <person name="von Dassow P."/>
            <person name="Yamagishi T."/>
            <person name="Van de Peer Y."/>
            <person name="Wincker P."/>
        </authorList>
    </citation>
    <scope>NUCLEOTIDE SEQUENCE [LARGE SCALE GENOMIC DNA]</scope>
    <source>
        <strain evidence="10">Ec32 / CCAP1310/4</strain>
    </source>
</reference>
<evidence type="ECO:0000259" key="8">
    <source>
        <dbReference type="PROSITE" id="PS50850"/>
    </source>
</evidence>
<dbReference type="InterPro" id="IPR005829">
    <property type="entry name" value="Sugar_transporter_CS"/>
</dbReference>
<dbReference type="OrthoDB" id="3936150at2759"/>
<keyword evidence="2" id="KW-0813">Transport</keyword>
<keyword evidence="5 7" id="KW-0472">Membrane</keyword>
<dbReference type="InterPro" id="IPR020846">
    <property type="entry name" value="MFS_dom"/>
</dbReference>
<feature type="transmembrane region" description="Helical" evidence="7">
    <location>
        <begin position="243"/>
        <end position="264"/>
    </location>
</feature>
<dbReference type="SUPFAM" id="SSF103473">
    <property type="entry name" value="MFS general substrate transporter"/>
    <property type="match status" value="2"/>
</dbReference>
<evidence type="ECO:0000256" key="6">
    <source>
        <dbReference type="SAM" id="MobiDB-lite"/>
    </source>
</evidence>
<dbReference type="PROSITE" id="PS00216">
    <property type="entry name" value="SUGAR_TRANSPORT_1"/>
    <property type="match status" value="1"/>
</dbReference>
<feature type="transmembrane region" description="Helical" evidence="7">
    <location>
        <begin position="284"/>
        <end position="303"/>
    </location>
</feature>
<keyword evidence="4 7" id="KW-1133">Transmembrane helix</keyword>
<proteinExistence type="predicted"/>
<feature type="transmembrane region" description="Helical" evidence="7">
    <location>
        <begin position="423"/>
        <end position="442"/>
    </location>
</feature>
<organism evidence="9 10">
    <name type="scientific">Ectocarpus siliculosus</name>
    <name type="common">Brown alga</name>
    <name type="synonym">Conferva siliculosa</name>
    <dbReference type="NCBI Taxonomy" id="2880"/>
    <lineage>
        <taxon>Eukaryota</taxon>
        <taxon>Sar</taxon>
        <taxon>Stramenopiles</taxon>
        <taxon>Ochrophyta</taxon>
        <taxon>PX clade</taxon>
        <taxon>Phaeophyceae</taxon>
        <taxon>Ectocarpales</taxon>
        <taxon>Ectocarpaceae</taxon>
        <taxon>Ectocarpus</taxon>
    </lineage>
</organism>
<feature type="region of interest" description="Disordered" evidence="6">
    <location>
        <begin position="378"/>
        <end position="407"/>
    </location>
</feature>
<dbReference type="Proteomes" id="UP000002630">
    <property type="component" value="Linkage Group LG02"/>
</dbReference>